<dbReference type="Proteomes" id="UP000465105">
    <property type="component" value="Segment"/>
</dbReference>
<protein>
    <submittedName>
        <fullName evidence="3">Scaffolding protein</fullName>
    </submittedName>
</protein>
<keyword evidence="1" id="KW-0175">Coiled coil</keyword>
<sequence>MTLNLEEFNEYLATIGNPEALEEQKTEALLKVQESVTAFHSQHNELQEQLAETQKKKEDLQQANNMLFVKYTQHTLPPKPEPSPEEEKKTFSEKVTVSQLVGNNLPIG</sequence>
<keyword evidence="4" id="KW-1185">Reference proteome</keyword>
<name>A0A6B9SYA4_9CAUD</name>
<dbReference type="Gene3D" id="1.20.5.400">
    <property type="match status" value="1"/>
</dbReference>
<evidence type="ECO:0000256" key="1">
    <source>
        <dbReference type="SAM" id="Coils"/>
    </source>
</evidence>
<dbReference type="InterPro" id="IPR024374">
    <property type="entry name" value="Phage_phi-29_Gp7"/>
</dbReference>
<dbReference type="GeneID" id="56239364"/>
<evidence type="ECO:0000313" key="4">
    <source>
        <dbReference type="Proteomes" id="UP000465105"/>
    </source>
</evidence>
<feature type="coiled-coil region" evidence="1">
    <location>
        <begin position="36"/>
        <end position="70"/>
    </location>
</feature>
<feature type="region of interest" description="Disordered" evidence="2">
    <location>
        <begin position="74"/>
        <end position="93"/>
    </location>
</feature>
<reference evidence="3 4" key="1">
    <citation type="submission" date="2019-12" db="EMBL/GenBank/DDBJ databases">
        <authorList>
            <person name="Shah Mahmud R."/>
            <person name="Ulyanova V."/>
            <person name="Mindubaeva L."/>
            <person name="Markelova M."/>
            <person name="Garifullina K."/>
            <person name="Malanin S."/>
            <person name="Doijad S.P."/>
            <person name="Chakraborty T."/>
            <person name="Ilinskaya O."/>
        </authorList>
    </citation>
    <scope>NUCLEOTIDE SEQUENCE [LARGE SCALE GENOMIC DNA]</scope>
</reference>
<evidence type="ECO:0000313" key="3">
    <source>
        <dbReference type="EMBL" id="QHJ75887.1"/>
    </source>
</evidence>
<accession>A0A6B9SYA4</accession>
<evidence type="ECO:0000256" key="2">
    <source>
        <dbReference type="SAM" id="MobiDB-lite"/>
    </source>
</evidence>
<organism evidence="3 4">
    <name type="scientific">Bacillus phage SRT01hs</name>
    <dbReference type="NCBI Taxonomy" id="2847044"/>
    <lineage>
        <taxon>Viruses</taxon>
        <taxon>Duplodnaviria</taxon>
        <taxon>Heunggongvirae</taxon>
        <taxon>Uroviricota</taxon>
        <taxon>Caudoviricetes</taxon>
        <taxon>Salasmaviridae</taxon>
        <taxon>Tatarstanvirinae</taxon>
        <taxon>Gaunavirus</taxon>
        <taxon>Gaunavirus SRT01hs</taxon>
    </lineage>
</organism>
<proteinExistence type="predicted"/>
<dbReference type="RefSeq" id="YP_009910644.1">
    <property type="nucleotide sequence ID" value="NC_049973.1"/>
</dbReference>
<dbReference type="EMBL" id="MN857617">
    <property type="protein sequence ID" value="QHJ75887.1"/>
    <property type="molecule type" value="Genomic_DNA"/>
</dbReference>
<dbReference type="Pfam" id="PF11418">
    <property type="entry name" value="Scaffolding_pro"/>
    <property type="match status" value="1"/>
</dbReference>